<gene>
    <name evidence="1" type="ORF">HINF_LOCUS53959</name>
    <name evidence="2" type="ORF">HINF_LOCUS65579</name>
</gene>
<sequence>MKLLLHVHQIQNYIVEHLYVGIQMTACVAHCLEYILWSHVIRLNQLYSSLGWNDATIYVCAYSFDLANVLDDPYSELTLIRLFQIQLLRLSKYQRMFYCYGGALPETFATNYQMQFYVYQQHRMLQSHTNFIPKHSSCGRGKQVHSERIDES</sequence>
<evidence type="ECO:0000313" key="3">
    <source>
        <dbReference type="Proteomes" id="UP001642409"/>
    </source>
</evidence>
<reference evidence="2 3" key="2">
    <citation type="submission" date="2024-07" db="EMBL/GenBank/DDBJ databases">
        <authorList>
            <person name="Akdeniz Z."/>
        </authorList>
    </citation>
    <scope>NUCLEOTIDE SEQUENCE [LARGE SCALE GENOMIC DNA]</scope>
</reference>
<reference evidence="1" key="1">
    <citation type="submission" date="2023-06" db="EMBL/GenBank/DDBJ databases">
        <authorList>
            <person name="Kurt Z."/>
        </authorList>
    </citation>
    <scope>NUCLEOTIDE SEQUENCE</scope>
</reference>
<dbReference type="EMBL" id="CATOUU010001005">
    <property type="protein sequence ID" value="CAI9966314.1"/>
    <property type="molecule type" value="Genomic_DNA"/>
</dbReference>
<dbReference type="Proteomes" id="UP001642409">
    <property type="component" value="Unassembled WGS sequence"/>
</dbReference>
<dbReference type="AlphaFoldDB" id="A0AA86QUI8"/>
<accession>A0AA86QUI8</accession>
<protein>
    <submittedName>
        <fullName evidence="2">Hypothetical_protein</fullName>
    </submittedName>
</protein>
<proteinExistence type="predicted"/>
<dbReference type="EMBL" id="CAXDID020000432">
    <property type="protein sequence ID" value="CAL6091005.1"/>
    <property type="molecule type" value="Genomic_DNA"/>
</dbReference>
<comment type="caution">
    <text evidence="1">The sequence shown here is derived from an EMBL/GenBank/DDBJ whole genome shotgun (WGS) entry which is preliminary data.</text>
</comment>
<name>A0AA86QUI8_9EUKA</name>
<organism evidence="1">
    <name type="scientific">Hexamita inflata</name>
    <dbReference type="NCBI Taxonomy" id="28002"/>
    <lineage>
        <taxon>Eukaryota</taxon>
        <taxon>Metamonada</taxon>
        <taxon>Diplomonadida</taxon>
        <taxon>Hexamitidae</taxon>
        <taxon>Hexamitinae</taxon>
        <taxon>Hexamita</taxon>
    </lineage>
</organism>
<keyword evidence="3" id="KW-1185">Reference proteome</keyword>
<evidence type="ECO:0000313" key="1">
    <source>
        <dbReference type="EMBL" id="CAI9966314.1"/>
    </source>
</evidence>
<evidence type="ECO:0000313" key="2">
    <source>
        <dbReference type="EMBL" id="CAL6091005.1"/>
    </source>
</evidence>